<feature type="compositionally biased region" description="Low complexity" evidence="1">
    <location>
        <begin position="66"/>
        <end position="76"/>
    </location>
</feature>
<dbReference type="EMBL" id="LCTV02000001">
    <property type="protein sequence ID" value="PRQ77421.1"/>
    <property type="molecule type" value="Genomic_DNA"/>
</dbReference>
<dbReference type="AlphaFoldDB" id="A0A0K3C6H0"/>
<accession>A0A0K3C6H0</accession>
<dbReference type="Pfam" id="PF19117">
    <property type="entry name" value="Mim2"/>
    <property type="match status" value="1"/>
</dbReference>
<dbReference type="EMBL" id="CWKI01000001">
    <property type="protein sequence ID" value="CTR04247.1"/>
    <property type="molecule type" value="Genomic_DNA"/>
</dbReference>
<dbReference type="OMA" id="NTRIEPT"/>
<dbReference type="GO" id="GO:0045040">
    <property type="term" value="P:protein insertion into mitochondrial outer membrane"/>
    <property type="evidence" value="ECO:0007669"/>
    <property type="project" value="InterPro"/>
</dbReference>
<feature type="compositionally biased region" description="Low complexity" evidence="1">
    <location>
        <begin position="124"/>
        <end position="139"/>
    </location>
</feature>
<evidence type="ECO:0000256" key="1">
    <source>
        <dbReference type="SAM" id="MobiDB-lite"/>
    </source>
</evidence>
<gene>
    <name evidence="2" type="primary">FGENESH: predicted gene_1.108</name>
    <name evidence="3" type="ORF">AAT19DRAFT_8489</name>
    <name evidence="2" type="ORF">BN2166_0001080</name>
</gene>
<dbReference type="Proteomes" id="UP000199069">
    <property type="component" value="Unassembled WGS sequence"/>
</dbReference>
<feature type="compositionally biased region" description="Basic residues" evidence="1">
    <location>
        <begin position="110"/>
        <end position="123"/>
    </location>
</feature>
<protein>
    <submittedName>
        <fullName evidence="2">Uncharacterized protein</fullName>
    </submittedName>
</protein>
<reference evidence="2 4" key="1">
    <citation type="submission" date="2015-07" db="EMBL/GenBank/DDBJ databases">
        <authorList>
            <person name="Cajimat M.N.B."/>
            <person name="Milazzo M.L."/>
            <person name="Fulhorst C.F."/>
        </authorList>
    </citation>
    <scope>NUCLEOTIDE SEQUENCE [LARGE SCALE GENOMIC DNA]</scope>
    <source>
        <strain evidence="2">Single colony</strain>
    </source>
</reference>
<dbReference type="GO" id="GO:0005741">
    <property type="term" value="C:mitochondrial outer membrane"/>
    <property type="evidence" value="ECO:0007669"/>
    <property type="project" value="TreeGrafter"/>
</dbReference>
<sequence>MRNELSGAYEVPSNPPKQLTRRGGLEEDSLPLFASTALAQPPETACRGWQRSSRHSLDPPNPPPTTLAAPDSSPSSSAPPPLPPTSHDGYISPDWVVPPVWPNDGSSTSHRSKRSRMTNRRRASLSTLSSASSSPSGPADSDDSDSDAYSDSSWNTEQEELEAQLQWEESVRQLQALVNLVAVPWVSRYFGRKWAYWLFERYLNIGLGKRFWLGPLSTYAPQAWR</sequence>
<keyword evidence="4" id="KW-1185">Reference proteome</keyword>
<feature type="region of interest" description="Disordered" evidence="1">
    <location>
        <begin position="1"/>
        <end position="161"/>
    </location>
</feature>
<evidence type="ECO:0000313" key="4">
    <source>
        <dbReference type="Proteomes" id="UP000199069"/>
    </source>
</evidence>
<evidence type="ECO:0000313" key="2">
    <source>
        <dbReference type="EMBL" id="CTR04247.1"/>
    </source>
</evidence>
<dbReference type="Proteomes" id="UP000239560">
    <property type="component" value="Unassembled WGS sequence"/>
</dbReference>
<dbReference type="PANTHER" id="PTHR28230:SF1">
    <property type="entry name" value="MITOCHONDRIAL IMPORT PROTEIN 2"/>
    <property type="match status" value="1"/>
</dbReference>
<evidence type="ECO:0000313" key="5">
    <source>
        <dbReference type="Proteomes" id="UP000239560"/>
    </source>
</evidence>
<dbReference type="PANTHER" id="PTHR28230">
    <property type="entry name" value="CHROMOSOME 1, WHOLE GENOME SHOTGUN SEQUENCE"/>
    <property type="match status" value="1"/>
</dbReference>
<dbReference type="STRING" id="5286.A0A0K3C6H0"/>
<dbReference type="GO" id="GO:0070096">
    <property type="term" value="P:mitochondrial outer membrane translocase complex assembly"/>
    <property type="evidence" value="ECO:0007669"/>
    <property type="project" value="InterPro"/>
</dbReference>
<name>A0A0K3C6H0_RHOTO</name>
<dbReference type="InterPro" id="IPR037652">
    <property type="entry name" value="Mim2"/>
</dbReference>
<evidence type="ECO:0000313" key="3">
    <source>
        <dbReference type="EMBL" id="PRQ77421.1"/>
    </source>
</evidence>
<organism evidence="2 4">
    <name type="scientific">Rhodotorula toruloides</name>
    <name type="common">Yeast</name>
    <name type="synonym">Rhodosporidium toruloides</name>
    <dbReference type="NCBI Taxonomy" id="5286"/>
    <lineage>
        <taxon>Eukaryota</taxon>
        <taxon>Fungi</taxon>
        <taxon>Dikarya</taxon>
        <taxon>Basidiomycota</taxon>
        <taxon>Pucciniomycotina</taxon>
        <taxon>Microbotryomycetes</taxon>
        <taxon>Sporidiobolales</taxon>
        <taxon>Sporidiobolaceae</taxon>
        <taxon>Rhodotorula</taxon>
    </lineage>
</organism>
<dbReference type="OrthoDB" id="5555533at2759"/>
<reference evidence="3 5" key="2">
    <citation type="journal article" date="2018" name="Elife">
        <title>Functional genomics of lipid metabolism in the oleaginous yeast Rhodosporidium toruloides.</title>
        <authorList>
            <person name="Coradetti S.T."/>
            <person name="Pinel D."/>
            <person name="Geiselman G."/>
            <person name="Ito M."/>
            <person name="Mondo S."/>
            <person name="Reilly M.C."/>
            <person name="Cheng Y.F."/>
            <person name="Bauer S."/>
            <person name="Grigoriev I."/>
            <person name="Gladden J.M."/>
            <person name="Simmons B.A."/>
            <person name="Brem R."/>
            <person name="Arkin A.P."/>
            <person name="Skerker J.M."/>
        </authorList>
    </citation>
    <scope>NUCLEOTIDE SEQUENCE [LARGE SCALE GENOMIC DNA]</scope>
    <source>
        <strain evidence="3 5">NBRC 0880</strain>
    </source>
</reference>
<proteinExistence type="predicted"/>